<dbReference type="Gene3D" id="3.40.50.2300">
    <property type="match status" value="2"/>
</dbReference>
<gene>
    <name evidence="10" type="ORF">HBR001_LOCUS6309</name>
</gene>
<protein>
    <recommendedName>
        <fullName evidence="9">RNA polymerase II subunit A C-terminal domain phosphatase SSU72</fullName>
        <shortName evidence="9">CTD phosphatase SSU72</shortName>
        <ecNumber evidence="9">3.1.3.16</ecNumber>
    </recommendedName>
</protein>
<sequence length="217" mass="24298">MHRPADLTPPARPMFAMLCANNVNRSTEAHDHLHAAGLRVCSFGAGNRVRFPGPSRDDPRIYEFSTPYATMHRELQRENGELFTRNGVLAMLERDMLTKTCPQRWQDLSVKELQALDVVLCFDDRIFEIVLEDLQLRGAAGGPGGPGNEPTTVWRPLHVLCLDTKDTPEHAKTGGQLALELCQAIDGLNSLDDDIVDVILDFESRKDVHLLYSLMHV</sequence>
<keyword evidence="4 9" id="KW-0378">Hydrolase</keyword>
<organism evidence="10 11">
    <name type="scientific">Hyaloperonospora brassicae</name>
    <name type="common">Brassica downy mildew</name>
    <name type="synonym">Peronospora brassicae</name>
    <dbReference type="NCBI Taxonomy" id="162125"/>
    <lineage>
        <taxon>Eukaryota</taxon>
        <taxon>Sar</taxon>
        <taxon>Stramenopiles</taxon>
        <taxon>Oomycota</taxon>
        <taxon>Peronosporomycetes</taxon>
        <taxon>Peronosporales</taxon>
        <taxon>Peronosporaceae</taxon>
        <taxon>Hyaloperonospora</taxon>
    </lineage>
</organism>
<comment type="caution">
    <text evidence="10">The sequence shown here is derived from an EMBL/GenBank/DDBJ whole genome shotgun (WGS) entry which is preliminary data.</text>
</comment>
<comment type="catalytic activity">
    <reaction evidence="8 9">
        <text>O-phospho-L-threonyl-[protein] + H2O = L-threonyl-[protein] + phosphate</text>
        <dbReference type="Rhea" id="RHEA:47004"/>
        <dbReference type="Rhea" id="RHEA-COMP:11060"/>
        <dbReference type="Rhea" id="RHEA-COMP:11605"/>
        <dbReference type="ChEBI" id="CHEBI:15377"/>
        <dbReference type="ChEBI" id="CHEBI:30013"/>
        <dbReference type="ChEBI" id="CHEBI:43474"/>
        <dbReference type="ChEBI" id="CHEBI:61977"/>
        <dbReference type="EC" id="3.1.3.16"/>
    </reaction>
</comment>
<evidence type="ECO:0000256" key="6">
    <source>
        <dbReference type="ARBA" id="ARBA00023242"/>
    </source>
</evidence>
<evidence type="ECO:0000313" key="11">
    <source>
        <dbReference type="Proteomes" id="UP001162031"/>
    </source>
</evidence>
<evidence type="ECO:0000256" key="7">
    <source>
        <dbReference type="ARBA" id="ARBA00047761"/>
    </source>
</evidence>
<keyword evidence="6 9" id="KW-0539">Nucleus</keyword>
<dbReference type="PANTHER" id="PTHR20383">
    <property type="entry name" value="RNA POLYMERASE II SUBUNIT A C-TERMINAL DOMAIN PHOSPHATASE"/>
    <property type="match status" value="1"/>
</dbReference>
<reference evidence="10" key="1">
    <citation type="submission" date="2022-12" db="EMBL/GenBank/DDBJ databases">
        <authorList>
            <person name="Webb A."/>
        </authorList>
    </citation>
    <scope>NUCLEOTIDE SEQUENCE</scope>
    <source>
        <strain evidence="10">Hp1</strain>
    </source>
</reference>
<dbReference type="Proteomes" id="UP001162031">
    <property type="component" value="Unassembled WGS sequence"/>
</dbReference>
<comment type="function">
    <text evidence="9">Protein phosphatase that catalyzes the dephosphorylation of the C-terminal domain of RNA polymerase II. Plays a role in RNA processing and termination.</text>
</comment>
<dbReference type="FunFam" id="3.40.50.2300:FF:000391">
    <property type="entry name" value="RNA polymerase II subunit A C-terminal domain phosphatase SSU72"/>
    <property type="match status" value="1"/>
</dbReference>
<keyword evidence="3 9" id="KW-0507">mRNA processing</keyword>
<dbReference type="GO" id="GO:0006397">
    <property type="term" value="P:mRNA processing"/>
    <property type="evidence" value="ECO:0007669"/>
    <property type="project" value="UniProtKB-KW"/>
</dbReference>
<comment type="catalytic activity">
    <reaction evidence="7 9">
        <text>O-phospho-L-seryl-[protein] + H2O = L-seryl-[protein] + phosphate</text>
        <dbReference type="Rhea" id="RHEA:20629"/>
        <dbReference type="Rhea" id="RHEA-COMP:9863"/>
        <dbReference type="Rhea" id="RHEA-COMP:11604"/>
        <dbReference type="ChEBI" id="CHEBI:15377"/>
        <dbReference type="ChEBI" id="CHEBI:29999"/>
        <dbReference type="ChEBI" id="CHEBI:43474"/>
        <dbReference type="ChEBI" id="CHEBI:83421"/>
        <dbReference type="EC" id="3.1.3.16"/>
    </reaction>
</comment>
<dbReference type="InterPro" id="IPR006811">
    <property type="entry name" value="RNA_pol_II_suA"/>
</dbReference>
<evidence type="ECO:0000256" key="5">
    <source>
        <dbReference type="ARBA" id="ARBA00022912"/>
    </source>
</evidence>
<dbReference type="GO" id="GO:0005634">
    <property type="term" value="C:nucleus"/>
    <property type="evidence" value="ECO:0007669"/>
    <property type="project" value="UniProtKB-SubCell"/>
</dbReference>
<comment type="subcellular location">
    <subcellularLocation>
        <location evidence="1 9">Nucleus</location>
    </subcellularLocation>
</comment>
<evidence type="ECO:0000256" key="2">
    <source>
        <dbReference type="ARBA" id="ARBA00008978"/>
    </source>
</evidence>
<dbReference type="FunFam" id="3.40.50.2300:FF:000957">
    <property type="match status" value="1"/>
</dbReference>
<dbReference type="EC" id="3.1.3.16" evidence="9"/>
<accession>A0AAV0UDA0</accession>
<evidence type="ECO:0000256" key="1">
    <source>
        <dbReference type="ARBA" id="ARBA00004123"/>
    </source>
</evidence>
<keyword evidence="5 9" id="KW-0904">Protein phosphatase</keyword>
<dbReference type="GO" id="GO:0004722">
    <property type="term" value="F:protein serine/threonine phosphatase activity"/>
    <property type="evidence" value="ECO:0007669"/>
    <property type="project" value="UniProtKB-UniRule"/>
</dbReference>
<name>A0AAV0UDA0_HYABA</name>
<comment type="similarity">
    <text evidence="2 9">Belongs to the SSU72 phosphatase family.</text>
</comment>
<keyword evidence="11" id="KW-1185">Reference proteome</keyword>
<evidence type="ECO:0000256" key="4">
    <source>
        <dbReference type="ARBA" id="ARBA00022801"/>
    </source>
</evidence>
<dbReference type="Pfam" id="PF04722">
    <property type="entry name" value="Ssu72"/>
    <property type="match status" value="1"/>
</dbReference>
<evidence type="ECO:0000313" key="10">
    <source>
        <dbReference type="EMBL" id="CAI5734900.1"/>
    </source>
</evidence>
<proteinExistence type="inferred from homology"/>
<evidence type="ECO:0000256" key="8">
    <source>
        <dbReference type="ARBA" id="ARBA00048336"/>
    </source>
</evidence>
<dbReference type="AlphaFoldDB" id="A0AAV0UDA0"/>
<evidence type="ECO:0000256" key="9">
    <source>
        <dbReference type="RuleBase" id="RU369031"/>
    </source>
</evidence>
<evidence type="ECO:0000256" key="3">
    <source>
        <dbReference type="ARBA" id="ARBA00022664"/>
    </source>
</evidence>
<dbReference type="EMBL" id="CANTFL010001244">
    <property type="protein sequence ID" value="CAI5734900.1"/>
    <property type="molecule type" value="Genomic_DNA"/>
</dbReference>